<sequence length="215" mass="23325">MQLTKFSHSCVRLEHDGAVLVIDPGTLSEREALDGADAVLITHEHFDHLDTDALADALGKRPSIEVFTHPDVMPKLAALSGVVNPVVPGDEFSAAGLRLRAYGGLHAIIHPDLPQVANVGFFVEEPGGDGGFYHPGDSFDVPTDARVDTLFVPVAGPWMKLSEAVEFVRQVAPRRAYAMHDGILNDVGHMITTQNMKNLSKTEYARLEPGQRISL</sequence>
<proteinExistence type="predicted"/>
<keyword evidence="3" id="KW-1185">Reference proteome</keyword>
<evidence type="ECO:0000313" key="2">
    <source>
        <dbReference type="EMBL" id="GII21170.1"/>
    </source>
</evidence>
<dbReference type="SMART" id="SM00849">
    <property type="entry name" value="Lactamase_B"/>
    <property type="match status" value="1"/>
</dbReference>
<evidence type="ECO:0000313" key="3">
    <source>
        <dbReference type="Proteomes" id="UP000599074"/>
    </source>
</evidence>
<dbReference type="InterPro" id="IPR001279">
    <property type="entry name" value="Metallo-B-lactamas"/>
</dbReference>
<comment type="caution">
    <text evidence="2">The sequence shown here is derived from an EMBL/GenBank/DDBJ whole genome shotgun (WGS) entry which is preliminary data.</text>
</comment>
<feature type="domain" description="Metallo-beta-lactamase" evidence="1">
    <location>
        <begin position="7"/>
        <end position="180"/>
    </location>
</feature>
<dbReference type="AlphaFoldDB" id="A0A8J3WYD8"/>
<name>A0A8J3WYD8_9ACTN</name>
<organism evidence="2 3">
    <name type="scientific">Planosporangium mesophilum</name>
    <dbReference type="NCBI Taxonomy" id="689768"/>
    <lineage>
        <taxon>Bacteria</taxon>
        <taxon>Bacillati</taxon>
        <taxon>Actinomycetota</taxon>
        <taxon>Actinomycetes</taxon>
        <taxon>Micromonosporales</taxon>
        <taxon>Micromonosporaceae</taxon>
        <taxon>Planosporangium</taxon>
    </lineage>
</organism>
<dbReference type="PANTHER" id="PTHR43546:SF3">
    <property type="entry name" value="UPF0173 METAL-DEPENDENT HYDROLASE MJ1163"/>
    <property type="match status" value="1"/>
</dbReference>
<evidence type="ECO:0000259" key="1">
    <source>
        <dbReference type="SMART" id="SM00849"/>
    </source>
</evidence>
<gene>
    <name evidence="2" type="ORF">Pme01_07670</name>
</gene>
<dbReference type="SUPFAM" id="SSF56281">
    <property type="entry name" value="Metallo-hydrolase/oxidoreductase"/>
    <property type="match status" value="1"/>
</dbReference>
<dbReference type="Pfam" id="PF13483">
    <property type="entry name" value="Lactamase_B_3"/>
    <property type="match status" value="1"/>
</dbReference>
<dbReference type="Proteomes" id="UP000599074">
    <property type="component" value="Unassembled WGS sequence"/>
</dbReference>
<dbReference type="InterPro" id="IPR050114">
    <property type="entry name" value="UPF0173_UPF0282_UlaG_hydrolase"/>
</dbReference>
<dbReference type="RefSeq" id="WP_168112631.1">
    <property type="nucleotide sequence ID" value="NZ_BOON01000006.1"/>
</dbReference>
<dbReference type="InterPro" id="IPR036866">
    <property type="entry name" value="RibonucZ/Hydroxyglut_hydro"/>
</dbReference>
<protein>
    <submittedName>
        <fullName evidence="2">MBL fold metallo-hydrolase</fullName>
    </submittedName>
</protein>
<dbReference type="EMBL" id="BOON01000006">
    <property type="protein sequence ID" value="GII21170.1"/>
    <property type="molecule type" value="Genomic_DNA"/>
</dbReference>
<dbReference type="PANTHER" id="PTHR43546">
    <property type="entry name" value="UPF0173 METAL-DEPENDENT HYDROLASE MJ1163-RELATED"/>
    <property type="match status" value="1"/>
</dbReference>
<dbReference type="Gene3D" id="3.60.15.10">
    <property type="entry name" value="Ribonuclease Z/Hydroxyacylglutathione hydrolase-like"/>
    <property type="match status" value="1"/>
</dbReference>
<reference evidence="2" key="1">
    <citation type="submission" date="2021-01" db="EMBL/GenBank/DDBJ databases">
        <title>Whole genome shotgun sequence of Planosporangium mesophilum NBRC 109066.</title>
        <authorList>
            <person name="Komaki H."/>
            <person name="Tamura T."/>
        </authorList>
    </citation>
    <scope>NUCLEOTIDE SEQUENCE</scope>
    <source>
        <strain evidence="2">NBRC 109066</strain>
    </source>
</reference>
<accession>A0A8J3WYD8</accession>